<dbReference type="RefSeq" id="XP_035675241.1">
    <property type="nucleotide sequence ID" value="XM_035819348.1"/>
</dbReference>
<dbReference type="PANTHER" id="PTHR13504:SF38">
    <property type="entry name" value="FIDO DOMAIN-CONTAINING PROTEIN"/>
    <property type="match status" value="1"/>
</dbReference>
<dbReference type="GeneID" id="118414981"/>
<feature type="domain" description="Fido" evidence="4">
    <location>
        <begin position="130"/>
        <end position="271"/>
    </location>
</feature>
<dbReference type="InterPro" id="IPR003812">
    <property type="entry name" value="Fido"/>
</dbReference>
<dbReference type="SUPFAM" id="SSF140931">
    <property type="entry name" value="Fic-like"/>
    <property type="match status" value="1"/>
</dbReference>
<dbReference type="AlphaFoldDB" id="A0A9J7MP26"/>
<gene>
    <name evidence="6 7 8" type="primary">LOC118414981</name>
</gene>
<reference evidence="5" key="1">
    <citation type="journal article" date="2020" name="Nat. Ecol. Evol.">
        <title>Deeply conserved synteny resolves early events in vertebrate evolution.</title>
        <authorList>
            <person name="Simakov O."/>
            <person name="Marletaz F."/>
            <person name="Yue J.X."/>
            <person name="O'Connell B."/>
            <person name="Jenkins J."/>
            <person name="Brandt A."/>
            <person name="Calef R."/>
            <person name="Tung C.H."/>
            <person name="Huang T.K."/>
            <person name="Schmutz J."/>
            <person name="Satoh N."/>
            <person name="Yu J.K."/>
            <person name="Putnam N.H."/>
            <person name="Green R.E."/>
            <person name="Rokhsar D.S."/>
        </authorList>
    </citation>
    <scope>NUCLEOTIDE SEQUENCE [LARGE SCALE GENOMIC DNA]</scope>
    <source>
        <strain evidence="5">S238N-H82</strain>
    </source>
</reference>
<keyword evidence="2" id="KW-0067">ATP-binding</keyword>
<dbReference type="KEGG" id="bfo:118414981"/>
<dbReference type="Gene3D" id="1.10.3290.10">
    <property type="entry name" value="Fido-like domain"/>
    <property type="match status" value="1"/>
</dbReference>
<dbReference type="Proteomes" id="UP000001554">
    <property type="component" value="Chromosome 4"/>
</dbReference>
<feature type="binding site" evidence="2">
    <location>
        <begin position="213"/>
        <end position="220"/>
    </location>
    <ligand>
        <name>ATP</name>
        <dbReference type="ChEBI" id="CHEBI:30616"/>
    </ligand>
</feature>
<dbReference type="PROSITE" id="PS51459">
    <property type="entry name" value="FIDO"/>
    <property type="match status" value="1"/>
</dbReference>
<dbReference type="RefSeq" id="XP_035675242.1">
    <property type="nucleotide sequence ID" value="XM_035819349.1"/>
</dbReference>
<evidence type="ECO:0000313" key="7">
    <source>
        <dbReference type="RefSeq" id="XP_035675241.1"/>
    </source>
</evidence>
<name>A0A9J7MP26_BRAFL</name>
<evidence type="ECO:0000259" key="4">
    <source>
        <dbReference type="PROSITE" id="PS51459"/>
    </source>
</evidence>
<dbReference type="PANTHER" id="PTHR13504">
    <property type="entry name" value="FIDO DOMAIN-CONTAINING PROTEIN DDB_G0283145"/>
    <property type="match status" value="1"/>
</dbReference>
<dbReference type="RefSeq" id="XP_035675240.1">
    <property type="nucleotide sequence ID" value="XM_035819347.1"/>
</dbReference>
<reference evidence="6 7" key="2">
    <citation type="submission" date="2025-04" db="UniProtKB">
        <authorList>
            <consortium name="RefSeq"/>
        </authorList>
    </citation>
    <scope>IDENTIFICATION</scope>
    <source>
        <strain evidence="6 7">S238N-H82</strain>
        <tissue evidence="6 7">Testes</tissue>
    </source>
</reference>
<dbReference type="InterPro" id="IPR036597">
    <property type="entry name" value="Fido-like_dom_sf"/>
</dbReference>
<dbReference type="InterPro" id="IPR040198">
    <property type="entry name" value="Fido_containing"/>
</dbReference>
<dbReference type="Pfam" id="PF02661">
    <property type="entry name" value="Fic"/>
    <property type="match status" value="1"/>
</dbReference>
<protein>
    <submittedName>
        <fullName evidence="6 7">Protein adenylyltransferase Fic-like</fullName>
    </submittedName>
</protein>
<accession>A0A9J7MP26</accession>
<evidence type="ECO:0000256" key="1">
    <source>
        <dbReference type="PIRSR" id="PIRSR640198-1"/>
    </source>
</evidence>
<feature type="site" description="Important for autoinhibition of adenylyltransferase activity" evidence="3">
    <location>
        <position position="72"/>
    </location>
</feature>
<dbReference type="OrthoDB" id="439046at2759"/>
<evidence type="ECO:0000313" key="5">
    <source>
        <dbReference type="Proteomes" id="UP000001554"/>
    </source>
</evidence>
<evidence type="ECO:0000313" key="8">
    <source>
        <dbReference type="RefSeq" id="XP_035675242.1"/>
    </source>
</evidence>
<proteinExistence type="predicted"/>
<dbReference type="GO" id="GO:0005524">
    <property type="term" value="F:ATP binding"/>
    <property type="evidence" value="ECO:0007669"/>
    <property type="project" value="UniProtKB-KW"/>
</dbReference>
<feature type="active site" evidence="1">
    <location>
        <position position="209"/>
    </location>
</feature>
<evidence type="ECO:0000313" key="6">
    <source>
        <dbReference type="RefSeq" id="XP_035675240.1"/>
    </source>
</evidence>
<evidence type="ECO:0000256" key="2">
    <source>
        <dbReference type="PIRSR" id="PIRSR640198-2"/>
    </source>
</evidence>
<sequence>MHCILNSTIEWEPAVPGWAREPGVLQEIQSCCTDNLHQYKKLASNTKMKRYMESSFQADMLAGFIYDSNEFEDAGLDKVETRNVVLSLHNSMVSLEEKAKHLGNKSIQHLEVVNHYMTVNQAFSSIQHPLTVQSLLQLHKTLMNGLDNTAGQIRNEEVHAGDGHSYPSAYLVPETLTTILNQFNNLYSRTDVSMYTKAAFLKFKFVQLHPFMDGNGRLSRILMNWVLHLQGLPFVVSITNNGHKKAKGHYMQALKNADKNRAKGHVAFLIQYCTRNNWKLFQSKVEKSTPEDNEIDELFISKAI</sequence>
<dbReference type="OMA" id="MAINHAF"/>
<organism evidence="5 8">
    <name type="scientific">Branchiostoma floridae</name>
    <name type="common">Florida lancelet</name>
    <name type="synonym">Amphioxus</name>
    <dbReference type="NCBI Taxonomy" id="7739"/>
    <lineage>
        <taxon>Eukaryota</taxon>
        <taxon>Metazoa</taxon>
        <taxon>Chordata</taxon>
        <taxon>Cephalochordata</taxon>
        <taxon>Leptocardii</taxon>
        <taxon>Amphioxiformes</taxon>
        <taxon>Branchiostomatidae</taxon>
        <taxon>Branchiostoma</taxon>
    </lineage>
</organism>
<keyword evidence="2" id="KW-0547">Nucleotide-binding</keyword>
<evidence type="ECO:0000256" key="3">
    <source>
        <dbReference type="PIRSR" id="PIRSR640198-3"/>
    </source>
</evidence>
<keyword evidence="5" id="KW-1185">Reference proteome</keyword>